<evidence type="ECO:0000256" key="1">
    <source>
        <dbReference type="SAM" id="MobiDB-lite"/>
    </source>
</evidence>
<feature type="compositionally biased region" description="Low complexity" evidence="1">
    <location>
        <begin position="81"/>
        <end position="90"/>
    </location>
</feature>
<proteinExistence type="predicted"/>
<dbReference type="Proteomes" id="UP001164776">
    <property type="component" value="Unassembled WGS sequence"/>
</dbReference>
<organism evidence="2 3">
    <name type="scientific">Paspalum vaginatum</name>
    <name type="common">seashore paspalum</name>
    <dbReference type="NCBI Taxonomy" id="158149"/>
    <lineage>
        <taxon>Eukaryota</taxon>
        <taxon>Viridiplantae</taxon>
        <taxon>Streptophyta</taxon>
        <taxon>Embryophyta</taxon>
        <taxon>Tracheophyta</taxon>
        <taxon>Spermatophyta</taxon>
        <taxon>Magnoliopsida</taxon>
        <taxon>Liliopsida</taxon>
        <taxon>Poales</taxon>
        <taxon>Poaceae</taxon>
        <taxon>PACMAD clade</taxon>
        <taxon>Panicoideae</taxon>
        <taxon>Andropogonodae</taxon>
        <taxon>Paspaleae</taxon>
        <taxon>Paspalinae</taxon>
        <taxon>Paspalum</taxon>
    </lineage>
</organism>
<reference evidence="2 3" key="1">
    <citation type="submission" date="2022-10" db="EMBL/GenBank/DDBJ databases">
        <title>WGS assembly of Paspalum vaginatum 540-79.</title>
        <authorList>
            <person name="Sun G."/>
            <person name="Wase N."/>
            <person name="Shu S."/>
            <person name="Jenkins J."/>
            <person name="Zhou B."/>
            <person name="Torres-Rodriguez J."/>
            <person name="Chen C."/>
            <person name="Sandor L."/>
            <person name="Plott C."/>
            <person name="Yoshinga Y."/>
            <person name="Daum C."/>
            <person name="Qi P."/>
            <person name="Barry K."/>
            <person name="Lipzen A."/>
            <person name="Berry L."/>
            <person name="Pedersen C."/>
            <person name="Gottilla T."/>
            <person name="Foltz A."/>
            <person name="Yu H."/>
            <person name="O'Malley R."/>
            <person name="Zhang C."/>
            <person name="Devos K."/>
            <person name="Sigmon B."/>
            <person name="Yu B."/>
            <person name="Obata T."/>
            <person name="Schmutz J."/>
            <person name="Schnable J."/>
        </authorList>
    </citation>
    <scope>NUCLEOTIDE SEQUENCE [LARGE SCALE GENOMIC DNA]</scope>
    <source>
        <strain evidence="3">cv. 540-79</strain>
    </source>
</reference>
<dbReference type="EMBL" id="MU629457">
    <property type="protein sequence ID" value="KAJ1256924.1"/>
    <property type="molecule type" value="Genomic_DNA"/>
</dbReference>
<name>A0A9W7XDH4_9POAL</name>
<feature type="compositionally biased region" description="Low complexity" evidence="1">
    <location>
        <begin position="26"/>
        <end position="38"/>
    </location>
</feature>
<evidence type="ECO:0000313" key="2">
    <source>
        <dbReference type="EMBL" id="KAJ1256924.1"/>
    </source>
</evidence>
<evidence type="ECO:0000313" key="3">
    <source>
        <dbReference type="Proteomes" id="UP001164776"/>
    </source>
</evidence>
<accession>A0A9W7XDH4</accession>
<feature type="compositionally biased region" description="Low complexity" evidence="1">
    <location>
        <begin position="98"/>
        <end position="112"/>
    </location>
</feature>
<feature type="non-terminal residue" evidence="2">
    <location>
        <position position="137"/>
    </location>
</feature>
<keyword evidence="3" id="KW-1185">Reference proteome</keyword>
<gene>
    <name evidence="2" type="ORF">BS78_K269800</name>
</gene>
<comment type="caution">
    <text evidence="2">The sequence shown here is derived from an EMBL/GenBank/DDBJ whole genome shotgun (WGS) entry which is preliminary data.</text>
</comment>
<sequence length="137" mass="14716">CVCEFESWRRRLSFQSTLQSSVPAKARTSSTSSRATSAVQAGSVHRSTRRRRPPPRGPPAPCRTARRPSRTAGRGGPRCPAPTSSSVVPRRPSPRRPAPSSSRAVPRRPSTPGATPLRVQRSTPARASGRHGPVEPP</sequence>
<dbReference type="AlphaFoldDB" id="A0A9W7XDH4"/>
<feature type="region of interest" description="Disordered" evidence="1">
    <location>
        <begin position="16"/>
        <end position="137"/>
    </location>
</feature>
<protein>
    <submittedName>
        <fullName evidence="2">Uncharacterized protein</fullName>
    </submittedName>
</protein>
<feature type="non-terminal residue" evidence="2">
    <location>
        <position position="1"/>
    </location>
</feature>